<reference evidence="1" key="1">
    <citation type="journal article" date="2019" name="Sci. Rep.">
        <title>Draft genome of Tanacetum cinerariifolium, the natural source of mosquito coil.</title>
        <authorList>
            <person name="Yamashiro T."/>
            <person name="Shiraishi A."/>
            <person name="Satake H."/>
            <person name="Nakayama K."/>
        </authorList>
    </citation>
    <scope>NUCLEOTIDE SEQUENCE</scope>
</reference>
<protein>
    <submittedName>
        <fullName evidence="1">Uncharacterized protein</fullName>
    </submittedName>
</protein>
<organism evidence="1">
    <name type="scientific">Tanacetum cinerariifolium</name>
    <name type="common">Dalmatian daisy</name>
    <name type="synonym">Chrysanthemum cinerariifolium</name>
    <dbReference type="NCBI Taxonomy" id="118510"/>
    <lineage>
        <taxon>Eukaryota</taxon>
        <taxon>Viridiplantae</taxon>
        <taxon>Streptophyta</taxon>
        <taxon>Embryophyta</taxon>
        <taxon>Tracheophyta</taxon>
        <taxon>Spermatophyta</taxon>
        <taxon>Magnoliopsida</taxon>
        <taxon>eudicotyledons</taxon>
        <taxon>Gunneridae</taxon>
        <taxon>Pentapetalae</taxon>
        <taxon>asterids</taxon>
        <taxon>campanulids</taxon>
        <taxon>Asterales</taxon>
        <taxon>Asteraceae</taxon>
        <taxon>Asteroideae</taxon>
        <taxon>Anthemideae</taxon>
        <taxon>Anthemidinae</taxon>
        <taxon>Tanacetum</taxon>
    </lineage>
</organism>
<evidence type="ECO:0000313" key="1">
    <source>
        <dbReference type="EMBL" id="GFD59555.1"/>
    </source>
</evidence>
<sequence>KDTENHVTHSWILEVPSAFQETFAELQAVGAAFQIVLFLVDEWISYSFLADMMDVSVPCRTST</sequence>
<name>A0A699XI12_TANCI</name>
<proteinExistence type="predicted"/>
<dbReference type="EMBL" id="BKCJ011866477">
    <property type="protein sequence ID" value="GFD59555.1"/>
    <property type="molecule type" value="Genomic_DNA"/>
</dbReference>
<feature type="non-terminal residue" evidence="1">
    <location>
        <position position="1"/>
    </location>
</feature>
<comment type="caution">
    <text evidence="1">The sequence shown here is derived from an EMBL/GenBank/DDBJ whole genome shotgun (WGS) entry which is preliminary data.</text>
</comment>
<gene>
    <name evidence="1" type="ORF">Tci_931524</name>
</gene>
<accession>A0A699XI12</accession>
<dbReference type="AlphaFoldDB" id="A0A699XI12"/>